<protein>
    <submittedName>
        <fullName evidence="2">Uncharacterized protein</fullName>
    </submittedName>
</protein>
<accession>A0AAE1DLU9</accession>
<organism evidence="2 3">
    <name type="scientific">Elysia crispata</name>
    <name type="common">lettuce slug</name>
    <dbReference type="NCBI Taxonomy" id="231223"/>
    <lineage>
        <taxon>Eukaryota</taxon>
        <taxon>Metazoa</taxon>
        <taxon>Spiralia</taxon>
        <taxon>Lophotrochozoa</taxon>
        <taxon>Mollusca</taxon>
        <taxon>Gastropoda</taxon>
        <taxon>Heterobranchia</taxon>
        <taxon>Euthyneura</taxon>
        <taxon>Panpulmonata</taxon>
        <taxon>Sacoglossa</taxon>
        <taxon>Placobranchoidea</taxon>
        <taxon>Plakobranchidae</taxon>
        <taxon>Elysia</taxon>
    </lineage>
</organism>
<keyword evidence="3" id="KW-1185">Reference proteome</keyword>
<reference evidence="2" key="1">
    <citation type="journal article" date="2023" name="G3 (Bethesda)">
        <title>A reference genome for the long-term kleptoplast-retaining sea slug Elysia crispata morphotype clarki.</title>
        <authorList>
            <person name="Eastman K.E."/>
            <person name="Pendleton A.L."/>
            <person name="Shaikh M.A."/>
            <person name="Suttiyut T."/>
            <person name="Ogas R."/>
            <person name="Tomko P."/>
            <person name="Gavelis G."/>
            <person name="Widhalm J.R."/>
            <person name="Wisecaver J.H."/>
        </authorList>
    </citation>
    <scope>NUCLEOTIDE SEQUENCE</scope>
    <source>
        <strain evidence="2">ECLA1</strain>
    </source>
</reference>
<evidence type="ECO:0000256" key="1">
    <source>
        <dbReference type="SAM" id="MobiDB-lite"/>
    </source>
</evidence>
<dbReference type="EMBL" id="JAWDGP010003346">
    <property type="protein sequence ID" value="KAK3775247.1"/>
    <property type="molecule type" value="Genomic_DNA"/>
</dbReference>
<name>A0AAE1DLU9_9GAST</name>
<dbReference type="Proteomes" id="UP001283361">
    <property type="component" value="Unassembled WGS sequence"/>
</dbReference>
<sequence>MLGSPMRKPEQRRNRQRTIVRSSSDHRTYGHTEVYFRQCTPEPEAGITERPKAPDARWPADVHYDGIDHCIPVNKGPLLGMHKELEGRLGRLSKTVTGGSCIPPGPLDEVELEFFTLNGIFRRCR</sequence>
<comment type="caution">
    <text evidence="2">The sequence shown here is derived from an EMBL/GenBank/DDBJ whole genome shotgun (WGS) entry which is preliminary data.</text>
</comment>
<gene>
    <name evidence="2" type="ORF">RRG08_044923</name>
</gene>
<evidence type="ECO:0000313" key="3">
    <source>
        <dbReference type="Proteomes" id="UP001283361"/>
    </source>
</evidence>
<dbReference type="AlphaFoldDB" id="A0AAE1DLU9"/>
<evidence type="ECO:0000313" key="2">
    <source>
        <dbReference type="EMBL" id="KAK3775247.1"/>
    </source>
</evidence>
<proteinExistence type="predicted"/>
<feature type="region of interest" description="Disordered" evidence="1">
    <location>
        <begin position="1"/>
        <end position="35"/>
    </location>
</feature>